<dbReference type="Proteomes" id="UP000324767">
    <property type="component" value="Unassembled WGS sequence"/>
</dbReference>
<feature type="compositionally biased region" description="Low complexity" evidence="1">
    <location>
        <begin position="39"/>
        <end position="53"/>
    </location>
</feature>
<evidence type="ECO:0000256" key="1">
    <source>
        <dbReference type="SAM" id="MobiDB-lite"/>
    </source>
</evidence>
<dbReference type="EMBL" id="VXIT01000017">
    <property type="protein sequence ID" value="KAA6407458.1"/>
    <property type="molecule type" value="Genomic_DNA"/>
</dbReference>
<feature type="compositionally biased region" description="Polar residues" evidence="1">
    <location>
        <begin position="83"/>
        <end position="92"/>
    </location>
</feature>
<evidence type="ECO:0000313" key="2">
    <source>
        <dbReference type="EMBL" id="KAA6407458.1"/>
    </source>
</evidence>
<proteinExistence type="predicted"/>
<gene>
    <name evidence="2" type="ORF">FRX48_08701</name>
</gene>
<sequence length="111" mass="11975">MHGSHRPQALTTTPEKVVGSSHDSAPAPAMSVEERLLISASGPPVPASASASASEGNTLDSIIAYTTSISHNSILSFKPYLNEDNSPPTQQLRRYRESKPPLEFPEKVCRF</sequence>
<accession>A0A5M8PEV6</accession>
<dbReference type="AlphaFoldDB" id="A0A5M8PEV6"/>
<name>A0A5M8PEV6_9LECA</name>
<protein>
    <submittedName>
        <fullName evidence="2">Uncharacterized protein</fullName>
    </submittedName>
</protein>
<feature type="region of interest" description="Disordered" evidence="1">
    <location>
        <begin position="80"/>
        <end position="99"/>
    </location>
</feature>
<organism evidence="2 3">
    <name type="scientific">Lasallia pustulata</name>
    <dbReference type="NCBI Taxonomy" id="136370"/>
    <lineage>
        <taxon>Eukaryota</taxon>
        <taxon>Fungi</taxon>
        <taxon>Dikarya</taxon>
        <taxon>Ascomycota</taxon>
        <taxon>Pezizomycotina</taxon>
        <taxon>Lecanoromycetes</taxon>
        <taxon>OSLEUM clade</taxon>
        <taxon>Umbilicariomycetidae</taxon>
        <taxon>Umbilicariales</taxon>
        <taxon>Umbilicariaceae</taxon>
        <taxon>Lasallia</taxon>
    </lineage>
</organism>
<reference evidence="2 3" key="1">
    <citation type="submission" date="2019-09" db="EMBL/GenBank/DDBJ databases">
        <title>The hologenome of the rock-dwelling lichen Lasallia pustulata.</title>
        <authorList>
            <person name="Greshake Tzovaras B."/>
            <person name="Segers F."/>
            <person name="Bicker A."/>
            <person name="Dal Grande F."/>
            <person name="Otte J."/>
            <person name="Hankeln T."/>
            <person name="Schmitt I."/>
            <person name="Ebersberger I."/>
        </authorList>
    </citation>
    <scope>NUCLEOTIDE SEQUENCE [LARGE SCALE GENOMIC DNA]</scope>
    <source>
        <strain evidence="2">A1-1</strain>
    </source>
</reference>
<evidence type="ECO:0000313" key="3">
    <source>
        <dbReference type="Proteomes" id="UP000324767"/>
    </source>
</evidence>
<feature type="region of interest" description="Disordered" evidence="1">
    <location>
        <begin position="1"/>
        <end position="53"/>
    </location>
</feature>
<comment type="caution">
    <text evidence="2">The sequence shown here is derived from an EMBL/GenBank/DDBJ whole genome shotgun (WGS) entry which is preliminary data.</text>
</comment>